<dbReference type="RefSeq" id="WP_015263824.1">
    <property type="nucleotide sequence ID" value="NC_019903.1"/>
</dbReference>
<protein>
    <submittedName>
        <fullName evidence="3">Transcription elongation factor</fullName>
    </submittedName>
</protein>
<evidence type="ECO:0000313" key="4">
    <source>
        <dbReference type="Proteomes" id="UP000010797"/>
    </source>
</evidence>
<dbReference type="Gene3D" id="3.10.50.30">
    <property type="entry name" value="Transcription elongation factor, GreA/GreB, C-terminal domain"/>
    <property type="match status" value="1"/>
</dbReference>
<evidence type="ECO:0000259" key="2">
    <source>
        <dbReference type="Pfam" id="PF14760"/>
    </source>
</evidence>
<proteinExistence type="predicted"/>
<dbReference type="InterPro" id="IPR001437">
    <property type="entry name" value="Tscrpt_elong_fac_GreA/B_C"/>
</dbReference>
<dbReference type="NCBIfam" id="NF004396">
    <property type="entry name" value="PRK05753.1"/>
    <property type="match status" value="1"/>
</dbReference>
<dbReference type="GO" id="GO:0003677">
    <property type="term" value="F:DNA binding"/>
    <property type="evidence" value="ECO:0007669"/>
    <property type="project" value="InterPro"/>
</dbReference>
<sequence length="138" mass="15578">MRRKISITAVDQERLLKLINKEREFGSAKNQDYLKNLEQELNNADVVSSAEIPRDAITMNTQVMLKDMESGEETTYTLVYPEDADLLEDKISVLAPVGTAILGYRQGDTIDWKVPDGVVRLKVEKIVYQPEAAGDYDL</sequence>
<feature type="domain" description="Regulator of nucleoside diphosphate kinase N-terminal" evidence="2">
    <location>
        <begin position="3"/>
        <end position="47"/>
    </location>
</feature>
<name>L0FD41_DESDL</name>
<dbReference type="OrthoDB" id="192847at2"/>
<dbReference type="GO" id="GO:0032784">
    <property type="term" value="P:regulation of DNA-templated transcription elongation"/>
    <property type="evidence" value="ECO:0007669"/>
    <property type="project" value="InterPro"/>
</dbReference>
<dbReference type="PANTHER" id="PTHR30437">
    <property type="entry name" value="TRANSCRIPTION ELONGATION FACTOR GREA"/>
    <property type="match status" value="1"/>
</dbReference>
<dbReference type="HOGENOM" id="CLU_120358_1_0_9"/>
<dbReference type="eggNOG" id="COG0782">
    <property type="taxonomic scope" value="Bacteria"/>
</dbReference>
<dbReference type="GO" id="GO:0070063">
    <property type="term" value="F:RNA polymerase binding"/>
    <property type="evidence" value="ECO:0007669"/>
    <property type="project" value="InterPro"/>
</dbReference>
<dbReference type="SUPFAM" id="SSF54534">
    <property type="entry name" value="FKBP-like"/>
    <property type="match status" value="1"/>
</dbReference>
<organism evidence="3 4">
    <name type="scientific">Desulfitobacterium dichloroeliminans (strain LMG P-21439 / DCA1)</name>
    <dbReference type="NCBI Taxonomy" id="871963"/>
    <lineage>
        <taxon>Bacteria</taxon>
        <taxon>Bacillati</taxon>
        <taxon>Bacillota</taxon>
        <taxon>Clostridia</taxon>
        <taxon>Eubacteriales</taxon>
        <taxon>Desulfitobacteriaceae</taxon>
        <taxon>Desulfitobacterium</taxon>
    </lineage>
</organism>
<dbReference type="Proteomes" id="UP000010797">
    <property type="component" value="Chromosome"/>
</dbReference>
<dbReference type="FunFam" id="3.10.50.30:FF:000002">
    <property type="entry name" value="Regulator of nucleoside diphosphate kinase"/>
    <property type="match status" value="1"/>
</dbReference>
<dbReference type="KEGG" id="ddl:Desdi_3482"/>
<gene>
    <name evidence="3" type="ordered locus">Desdi_3482</name>
</gene>
<feature type="domain" description="Transcription elongation factor GreA/GreB C-terminal" evidence="1">
    <location>
        <begin position="53"/>
        <end position="127"/>
    </location>
</feature>
<dbReference type="EMBL" id="CP003344">
    <property type="protein sequence ID" value="AGA70868.1"/>
    <property type="molecule type" value="Genomic_DNA"/>
</dbReference>
<dbReference type="InterPro" id="IPR036953">
    <property type="entry name" value="GreA/GreB_C_sf"/>
</dbReference>
<dbReference type="InterPro" id="IPR023459">
    <property type="entry name" value="Tscrpt_elong_fac_GreA/B_fam"/>
</dbReference>
<accession>L0FD41</accession>
<keyword evidence="3" id="KW-0251">Elongation factor</keyword>
<keyword evidence="3" id="KW-0648">Protein biosynthesis</keyword>
<dbReference type="GO" id="GO:0003746">
    <property type="term" value="F:translation elongation factor activity"/>
    <property type="evidence" value="ECO:0007669"/>
    <property type="project" value="UniProtKB-KW"/>
</dbReference>
<evidence type="ECO:0000313" key="3">
    <source>
        <dbReference type="EMBL" id="AGA70868.1"/>
    </source>
</evidence>
<evidence type="ECO:0000259" key="1">
    <source>
        <dbReference type="Pfam" id="PF01272"/>
    </source>
</evidence>
<dbReference type="GO" id="GO:0006354">
    <property type="term" value="P:DNA-templated transcription elongation"/>
    <property type="evidence" value="ECO:0007669"/>
    <property type="project" value="TreeGrafter"/>
</dbReference>
<reference evidence="4" key="1">
    <citation type="submission" date="2012-02" db="EMBL/GenBank/DDBJ databases">
        <title>Complete sequence of Desulfitobacterium dichloroeliminans LMG P-21439.</title>
        <authorList>
            <person name="Lucas S."/>
            <person name="Han J."/>
            <person name="Lapidus A."/>
            <person name="Cheng J.-F."/>
            <person name="Goodwin L."/>
            <person name="Pitluck S."/>
            <person name="Peters L."/>
            <person name="Ovchinnikova G."/>
            <person name="Teshima H."/>
            <person name="Detter J.C."/>
            <person name="Han C."/>
            <person name="Tapia R."/>
            <person name="Land M."/>
            <person name="Hauser L."/>
            <person name="Kyrpides N."/>
            <person name="Ivanova N."/>
            <person name="Pagani I."/>
            <person name="Kruse T."/>
            <person name="de Vos W.M."/>
            <person name="Boon N."/>
            <person name="Smidt H."/>
            <person name="Woyke T."/>
        </authorList>
    </citation>
    <scope>NUCLEOTIDE SEQUENCE [LARGE SCALE GENOMIC DNA]</scope>
    <source>
        <strain evidence="4">LMG P-21439 / DCA1</strain>
    </source>
</reference>
<dbReference type="Pfam" id="PF01272">
    <property type="entry name" value="GreA_GreB"/>
    <property type="match status" value="1"/>
</dbReference>
<dbReference type="InterPro" id="IPR029462">
    <property type="entry name" value="Rnk_N"/>
</dbReference>
<dbReference type="STRING" id="871963.Desdi_3482"/>
<dbReference type="PANTHER" id="PTHR30437:SF5">
    <property type="entry name" value="REGULATOR OF NUCLEOSIDE DIPHOSPHATE KINASE"/>
    <property type="match status" value="1"/>
</dbReference>
<keyword evidence="4" id="KW-1185">Reference proteome</keyword>
<dbReference type="Pfam" id="PF14760">
    <property type="entry name" value="Rnk_N"/>
    <property type="match status" value="1"/>
</dbReference>
<dbReference type="AlphaFoldDB" id="L0FD41"/>